<protein>
    <submittedName>
        <fullName evidence="2">Uncharacterized protein</fullName>
    </submittedName>
</protein>
<keyword evidence="3" id="KW-1185">Reference proteome</keyword>
<sequence length="122" mass="13771">MYQKEQGFFELLDIPSSNGYKYIWYAPSGYAIGLVTALGAGILTLTPQPTLLYLENGGMLGNLRNRVIDFEACYKCERRFFDLNVPSTLGPAIVISWMRKELTKLWEGTTPNINEKANLTEV</sequence>
<feature type="transmembrane region" description="Helical" evidence="1">
    <location>
        <begin position="22"/>
        <end position="45"/>
    </location>
</feature>
<keyword evidence="1" id="KW-0812">Transmembrane</keyword>
<dbReference type="EMBL" id="CAUOFW020008836">
    <property type="protein sequence ID" value="CAK9184068.1"/>
    <property type="molecule type" value="Genomic_DNA"/>
</dbReference>
<dbReference type="AlphaFoldDB" id="A0ABC8USP2"/>
<reference evidence="2 3" key="1">
    <citation type="submission" date="2024-02" db="EMBL/GenBank/DDBJ databases">
        <authorList>
            <person name="Vignale AGUSTIN F."/>
            <person name="Sosa J E."/>
            <person name="Modenutti C."/>
        </authorList>
    </citation>
    <scope>NUCLEOTIDE SEQUENCE [LARGE SCALE GENOMIC DNA]</scope>
</reference>
<accession>A0ABC8USP2</accession>
<keyword evidence="1" id="KW-0472">Membrane</keyword>
<organism evidence="2 3">
    <name type="scientific">Ilex paraguariensis</name>
    <name type="common">yerba mate</name>
    <dbReference type="NCBI Taxonomy" id="185542"/>
    <lineage>
        <taxon>Eukaryota</taxon>
        <taxon>Viridiplantae</taxon>
        <taxon>Streptophyta</taxon>
        <taxon>Embryophyta</taxon>
        <taxon>Tracheophyta</taxon>
        <taxon>Spermatophyta</taxon>
        <taxon>Magnoliopsida</taxon>
        <taxon>eudicotyledons</taxon>
        <taxon>Gunneridae</taxon>
        <taxon>Pentapetalae</taxon>
        <taxon>asterids</taxon>
        <taxon>campanulids</taxon>
        <taxon>Aquifoliales</taxon>
        <taxon>Aquifoliaceae</taxon>
        <taxon>Ilex</taxon>
    </lineage>
</organism>
<keyword evidence="1" id="KW-1133">Transmembrane helix</keyword>
<dbReference type="Proteomes" id="UP001642360">
    <property type="component" value="Unassembled WGS sequence"/>
</dbReference>
<proteinExistence type="predicted"/>
<evidence type="ECO:0000256" key="1">
    <source>
        <dbReference type="SAM" id="Phobius"/>
    </source>
</evidence>
<evidence type="ECO:0000313" key="3">
    <source>
        <dbReference type="Proteomes" id="UP001642360"/>
    </source>
</evidence>
<comment type="caution">
    <text evidence="2">The sequence shown here is derived from an EMBL/GenBank/DDBJ whole genome shotgun (WGS) entry which is preliminary data.</text>
</comment>
<name>A0ABC8USP2_9AQUA</name>
<evidence type="ECO:0000313" key="2">
    <source>
        <dbReference type="EMBL" id="CAK9184068.1"/>
    </source>
</evidence>
<gene>
    <name evidence="2" type="ORF">ILEXP_LOCUS54363</name>
</gene>